<reference evidence="2 3" key="1">
    <citation type="journal article" date="2018" name="Plant J.">
        <title>Genome sequences of Chlorella sorokiniana UTEX 1602 and Micractinium conductrix SAG 241.80: implications to maltose excretion by a green alga.</title>
        <authorList>
            <person name="Arriola M.B."/>
            <person name="Velmurugan N."/>
            <person name="Zhang Y."/>
            <person name="Plunkett M.H."/>
            <person name="Hondzo H."/>
            <person name="Barney B.M."/>
        </authorList>
    </citation>
    <scope>NUCLEOTIDE SEQUENCE [LARGE SCALE GENOMIC DNA]</scope>
    <source>
        <strain evidence="2 3">SAG 241.80</strain>
    </source>
</reference>
<comment type="caution">
    <text evidence="2">The sequence shown here is derived from an EMBL/GenBank/DDBJ whole genome shotgun (WGS) entry which is preliminary data.</text>
</comment>
<gene>
    <name evidence="2" type="ORF">C2E20_2074</name>
</gene>
<evidence type="ECO:0000313" key="2">
    <source>
        <dbReference type="EMBL" id="PSC75086.1"/>
    </source>
</evidence>
<accession>A0A2P6VLV2</accession>
<dbReference type="Proteomes" id="UP000239649">
    <property type="component" value="Unassembled WGS sequence"/>
</dbReference>
<keyword evidence="3" id="KW-1185">Reference proteome</keyword>
<dbReference type="EMBL" id="LHPF02000003">
    <property type="protein sequence ID" value="PSC75086.1"/>
    <property type="molecule type" value="Genomic_DNA"/>
</dbReference>
<feature type="region of interest" description="Disordered" evidence="1">
    <location>
        <begin position="127"/>
        <end position="146"/>
    </location>
</feature>
<feature type="region of interest" description="Disordered" evidence="1">
    <location>
        <begin position="1"/>
        <end position="58"/>
    </location>
</feature>
<feature type="compositionally biased region" description="Low complexity" evidence="1">
    <location>
        <begin position="32"/>
        <end position="51"/>
    </location>
</feature>
<evidence type="ECO:0000256" key="1">
    <source>
        <dbReference type="SAM" id="MobiDB-lite"/>
    </source>
</evidence>
<name>A0A2P6VLV2_9CHLO</name>
<proteinExistence type="predicted"/>
<evidence type="ECO:0000313" key="3">
    <source>
        <dbReference type="Proteomes" id="UP000239649"/>
    </source>
</evidence>
<dbReference type="AlphaFoldDB" id="A0A2P6VLV2"/>
<protein>
    <submittedName>
        <fullName evidence="2">Uncharacterized protein</fullName>
    </submittedName>
</protein>
<feature type="compositionally biased region" description="Low complexity" evidence="1">
    <location>
        <begin position="127"/>
        <end position="139"/>
    </location>
</feature>
<dbReference type="OrthoDB" id="10612810at2759"/>
<organism evidence="2 3">
    <name type="scientific">Micractinium conductrix</name>
    <dbReference type="NCBI Taxonomy" id="554055"/>
    <lineage>
        <taxon>Eukaryota</taxon>
        <taxon>Viridiplantae</taxon>
        <taxon>Chlorophyta</taxon>
        <taxon>core chlorophytes</taxon>
        <taxon>Trebouxiophyceae</taxon>
        <taxon>Chlorellales</taxon>
        <taxon>Chlorellaceae</taxon>
        <taxon>Chlorella clade</taxon>
        <taxon>Micractinium</taxon>
    </lineage>
</organism>
<sequence>MNAPAAGCRPPGGGQQQQRQQQQLGGGGRGGADACSSAAAAATVAPAHAARLSPPDDGVRQAACVAAGGTGGAGTGVLPQQAVRATSPGQSMLEKLRSRPHQPGSSQGGGGATAPLRGLGLPVPRRLQQQHEQQQQEQQRPSPELSAKDLDSLDELLRDGDGQALIAAAGGNQAHTLHIAGKGSVTASALPALATGGIPTGGSPEALLFSELDLSVCSGTLLAMPTGGKIINFWDLQQLANMVVLMRDADGEPVLDEHGQQQYVRECVAAGKASELVQRPAGERCGRSGGNLHQRWFRVLSLWRIVQRVAAVQRCSAAQAAADLDAFRTLCRRRPLTLTQFFEALYVGSASATQSAELLDTICSRRVELADDCPYNPLQRQRWRCPLHCDSFLLVVEERVRQQLPAALAAAGECQWHLSPRIIEFDLWQSVAAAALPELHPGLQRVAPRWDGSWVELPPESPQALTMNDWVPQGDEEGAWHCSSG</sequence>
<feature type="region of interest" description="Disordered" evidence="1">
    <location>
        <begin position="85"/>
        <end position="119"/>
    </location>
</feature>